<gene>
    <name evidence="1" type="ORF">RHRU231_860067</name>
</gene>
<dbReference type="GO" id="GO:0016020">
    <property type="term" value="C:membrane"/>
    <property type="evidence" value="ECO:0007669"/>
    <property type="project" value="TreeGrafter"/>
</dbReference>
<dbReference type="AlphaFoldDB" id="A0A098BVD9"/>
<dbReference type="Proteomes" id="UP000042997">
    <property type="component" value="Unassembled WGS sequence"/>
</dbReference>
<dbReference type="OrthoDB" id="2987348at2"/>
<proteinExistence type="predicted"/>
<dbReference type="GO" id="GO:0016787">
    <property type="term" value="F:hydrolase activity"/>
    <property type="evidence" value="ECO:0007669"/>
    <property type="project" value="UniProtKB-KW"/>
</dbReference>
<sequence length="292" mass="31891">MSIDNDSAPKWFVEALSAPVETGSVEVDGASIAYRAWGEEGRPGIVLVHGGMAHSRWWDHVAPQLAEDRRVVALDMSGHGDSDHREHYSLETWAREVLAAAQAGGIAGAPVLVGHSMGGIVSFVASHLYGDRLDGVMILDSPIRDLTPEEIEMRAQVARERSGTKVYPTAEEAMARFRLVPPQDTAEPYVLEHIARQSMRQVPGGWSWKFDALRMTKDRRTSLESFEAKCRVAYFRSENGIVALDLLGRMRPQFGPGALVAELPAAGHHPMIDQPLAVVTAVRTVLAGWAAP</sequence>
<dbReference type="EMBL" id="CCSD01000101">
    <property type="protein sequence ID" value="CDZ91686.1"/>
    <property type="molecule type" value="Genomic_DNA"/>
</dbReference>
<reference evidence="1 2" key="1">
    <citation type="journal article" date="2014" name="Genome Announc.">
        <title>Draft Genome Sequence of Propane- and Butane-Oxidizing Actinobacterium Rhodococcus ruber IEGM 231.</title>
        <authorList>
            <person name="Ivshina I.B."/>
            <person name="Kuyukina M.S."/>
            <person name="Krivoruchko A.V."/>
            <person name="Barbe V."/>
            <person name="Fischer C."/>
        </authorList>
    </citation>
    <scope>NUCLEOTIDE SEQUENCE [LARGE SCALE GENOMIC DNA]</scope>
</reference>
<keyword evidence="1" id="KW-0378">Hydrolase</keyword>
<dbReference type="PANTHER" id="PTHR43798">
    <property type="entry name" value="MONOACYLGLYCEROL LIPASE"/>
    <property type="match status" value="1"/>
</dbReference>
<dbReference type="InterPro" id="IPR050266">
    <property type="entry name" value="AB_hydrolase_sf"/>
</dbReference>
<dbReference type="Gene3D" id="3.40.50.1820">
    <property type="entry name" value="alpha/beta hydrolase"/>
    <property type="match status" value="1"/>
</dbReference>
<dbReference type="PRINTS" id="PR00111">
    <property type="entry name" value="ABHYDROLASE"/>
</dbReference>
<dbReference type="InterPro" id="IPR000073">
    <property type="entry name" value="AB_hydrolase_1"/>
</dbReference>
<dbReference type="SUPFAM" id="SSF53474">
    <property type="entry name" value="alpha/beta-Hydrolases"/>
    <property type="match status" value="1"/>
</dbReference>
<evidence type="ECO:0000313" key="2">
    <source>
        <dbReference type="Proteomes" id="UP000042997"/>
    </source>
</evidence>
<name>A0A098BVD9_9NOCA</name>
<dbReference type="Pfam" id="PF12697">
    <property type="entry name" value="Abhydrolase_6"/>
    <property type="match status" value="1"/>
</dbReference>
<dbReference type="eggNOG" id="COG2267">
    <property type="taxonomic scope" value="Bacteria"/>
</dbReference>
<dbReference type="InterPro" id="IPR029058">
    <property type="entry name" value="AB_hydrolase_fold"/>
</dbReference>
<protein>
    <submittedName>
        <fullName evidence="1">Alpha/beta hydrolase</fullName>
    </submittedName>
</protein>
<organism evidence="1 2">
    <name type="scientific">Rhodococcus ruber</name>
    <dbReference type="NCBI Taxonomy" id="1830"/>
    <lineage>
        <taxon>Bacteria</taxon>
        <taxon>Bacillati</taxon>
        <taxon>Actinomycetota</taxon>
        <taxon>Actinomycetes</taxon>
        <taxon>Mycobacteriales</taxon>
        <taxon>Nocardiaceae</taxon>
        <taxon>Rhodococcus</taxon>
    </lineage>
</organism>
<evidence type="ECO:0000313" key="1">
    <source>
        <dbReference type="EMBL" id="CDZ91686.1"/>
    </source>
</evidence>
<dbReference type="RefSeq" id="WP_017681947.1">
    <property type="nucleotide sequence ID" value="NZ_CP023714.1"/>
</dbReference>
<accession>A0A098BVD9</accession>
<dbReference type="PANTHER" id="PTHR43798:SF33">
    <property type="entry name" value="HYDROLASE, PUTATIVE (AFU_ORTHOLOGUE AFUA_2G14860)-RELATED"/>
    <property type="match status" value="1"/>
</dbReference>